<dbReference type="EMBL" id="CALSDN010000024">
    <property type="protein sequence ID" value="CAH6723952.1"/>
    <property type="molecule type" value="Genomic_DNA"/>
</dbReference>
<reference evidence="1" key="1">
    <citation type="submission" date="2022-06" db="EMBL/GenBank/DDBJ databases">
        <authorList>
            <person name="Legras J.-L."/>
            <person name="Devillers H."/>
            <person name="Grondin C."/>
        </authorList>
    </citation>
    <scope>NUCLEOTIDE SEQUENCE</scope>
    <source>
        <strain evidence="1">CLIB 1444</strain>
    </source>
</reference>
<evidence type="ECO:0000313" key="2">
    <source>
        <dbReference type="Proteomes" id="UP001152531"/>
    </source>
</evidence>
<protein>
    <submittedName>
        <fullName evidence="1">D-lactate dehydrogenase [cytochrome] 1, mitochondrial</fullName>
    </submittedName>
</protein>
<keyword evidence="2" id="KW-1185">Reference proteome</keyword>
<gene>
    <name evidence="1" type="ORF">CLIB1444_24S00232</name>
</gene>
<name>A0ACA9YFS7_9ASCO</name>
<proteinExistence type="predicted"/>
<evidence type="ECO:0000313" key="1">
    <source>
        <dbReference type="EMBL" id="CAH6723952.1"/>
    </source>
</evidence>
<accession>A0ACA9YFS7</accession>
<dbReference type="Proteomes" id="UP001152531">
    <property type="component" value="Unassembled WGS sequence"/>
</dbReference>
<comment type="caution">
    <text evidence="1">The sequence shown here is derived from an EMBL/GenBank/DDBJ whole genome shotgun (WGS) entry which is preliminary data.</text>
</comment>
<sequence length="530" mass="59006">MFKRVIIGTGFLTTGLLCYQYGRTRPHSSFIPPDMFPSGSTTSLPKISPPVYANDSQFHQAINKLKDILKEDQIKDSKVEIEYHTRNEFTPHEPGANDKPRVVVYPHSTEEVSQIMKILNDYKVPVVPFSGGTSLEGHFFSTRQGVVLDTSKMNKILAVNYDDLDVVVQAGVNWVKLNESLKPDNLMIGSDCGPDGLISGMINTNASGINASKYGAMISNVINLTVVLPDGTIIKTKQRPRKTSSGYSLTHLFIGSEGTLGIVTEATLKLHPIPKFETVIVGQFPSLLDSTNTVSQIYRNGIHPNAIELLDADMMHCINYSGYFSKEWDEVPTLYFKIGGLTPTMVEEQVKVLKDISLKNNCTNFIKAKDKEEAEELFSARKNAFYAILNYGKNEINEDVRLWVTDIAVPLSKLSPVLNEINTMIRKSGLQSIILAHAGDANFHCDVFYRESEKEKCEALINEMMDLGLANEGTSSGEHGIGNGKRNFLVKELGQDTVDFMRRIKLAVDPNRIMNPDKIFKIDPEDDGPY</sequence>
<organism evidence="1 2">
    <name type="scientific">[Candida] jaroonii</name>
    <dbReference type="NCBI Taxonomy" id="467808"/>
    <lineage>
        <taxon>Eukaryota</taxon>
        <taxon>Fungi</taxon>
        <taxon>Dikarya</taxon>
        <taxon>Ascomycota</taxon>
        <taxon>Saccharomycotina</taxon>
        <taxon>Pichiomycetes</taxon>
        <taxon>Debaryomycetaceae</taxon>
        <taxon>Yamadazyma</taxon>
    </lineage>
</organism>